<name>A0A835CEJ2_9FABA</name>
<gene>
    <name evidence="1" type="ORF">G2W53_010871</name>
</gene>
<reference evidence="1" key="1">
    <citation type="submission" date="2020-09" db="EMBL/GenBank/DDBJ databases">
        <title>Genome-Enabled Discovery of Anthraquinone Biosynthesis in Senna tora.</title>
        <authorList>
            <person name="Kang S.-H."/>
            <person name="Pandey R.P."/>
            <person name="Lee C.-M."/>
            <person name="Sim J.-S."/>
            <person name="Jeong J.-T."/>
            <person name="Choi B.-S."/>
            <person name="Jung M."/>
            <person name="Ginzburg D."/>
            <person name="Zhao K."/>
            <person name="Won S.Y."/>
            <person name="Oh T.-J."/>
            <person name="Yu Y."/>
            <person name="Kim N.-H."/>
            <person name="Lee O.R."/>
            <person name="Lee T.-H."/>
            <person name="Bashyal P."/>
            <person name="Kim T.-S."/>
            <person name="Lee W.-H."/>
            <person name="Kawkins C."/>
            <person name="Kim C.-K."/>
            <person name="Kim J.S."/>
            <person name="Ahn B.O."/>
            <person name="Rhee S.Y."/>
            <person name="Sohng J.K."/>
        </authorList>
    </citation>
    <scope>NUCLEOTIDE SEQUENCE</scope>
    <source>
        <tissue evidence="1">Leaf</tissue>
    </source>
</reference>
<protein>
    <submittedName>
        <fullName evidence="1">Uncharacterized protein</fullName>
    </submittedName>
</protein>
<proteinExistence type="predicted"/>
<evidence type="ECO:0000313" key="2">
    <source>
        <dbReference type="Proteomes" id="UP000634136"/>
    </source>
</evidence>
<keyword evidence="2" id="KW-1185">Reference proteome</keyword>
<organism evidence="1 2">
    <name type="scientific">Senna tora</name>
    <dbReference type="NCBI Taxonomy" id="362788"/>
    <lineage>
        <taxon>Eukaryota</taxon>
        <taxon>Viridiplantae</taxon>
        <taxon>Streptophyta</taxon>
        <taxon>Embryophyta</taxon>
        <taxon>Tracheophyta</taxon>
        <taxon>Spermatophyta</taxon>
        <taxon>Magnoliopsida</taxon>
        <taxon>eudicotyledons</taxon>
        <taxon>Gunneridae</taxon>
        <taxon>Pentapetalae</taxon>
        <taxon>rosids</taxon>
        <taxon>fabids</taxon>
        <taxon>Fabales</taxon>
        <taxon>Fabaceae</taxon>
        <taxon>Caesalpinioideae</taxon>
        <taxon>Cassia clade</taxon>
        <taxon>Senna</taxon>
    </lineage>
</organism>
<dbReference type="Proteomes" id="UP000634136">
    <property type="component" value="Unassembled WGS sequence"/>
</dbReference>
<sequence>MGGDLTAQSVAKSTFMLPCHEIGSYVI</sequence>
<dbReference type="EMBL" id="JAAIUW010000004">
    <property type="protein sequence ID" value="KAF7836012.1"/>
    <property type="molecule type" value="Genomic_DNA"/>
</dbReference>
<dbReference type="AlphaFoldDB" id="A0A835CEJ2"/>
<comment type="caution">
    <text evidence="1">The sequence shown here is derived from an EMBL/GenBank/DDBJ whole genome shotgun (WGS) entry which is preliminary data.</text>
</comment>
<accession>A0A835CEJ2</accession>
<evidence type="ECO:0000313" key="1">
    <source>
        <dbReference type="EMBL" id="KAF7836012.1"/>
    </source>
</evidence>